<name>A0A1L7N248_9CAUD</name>
<evidence type="ECO:0000313" key="2">
    <source>
        <dbReference type="Proteomes" id="UP000222950"/>
    </source>
</evidence>
<reference evidence="1 2" key="1">
    <citation type="submission" date="2016-12" db="EMBL/GenBank/DDBJ databases">
        <title>Characterization of two jumbo phages RP12 and RP31 infecting the phytopathogen Ralstonia solanacearum.</title>
        <authorList>
            <person name="Kawasaki T."/>
            <person name="Yoshikawa G."/>
            <person name="Ogata H."/>
            <person name="Yamada T."/>
        </authorList>
    </citation>
    <scope>NUCLEOTIDE SEQUENCE [LARGE SCALE GENOMIC DNA]</scope>
    <source>
        <strain evidence="1 2">RP31</strain>
    </source>
</reference>
<protein>
    <submittedName>
        <fullName evidence="1">Uncharacterized protein</fullName>
    </submittedName>
</protein>
<sequence length="360" mass="40870">MQSLFRLDDKINTGSIELRQWRYAKDGLLQNVEKIEQFYQDYPIAVSGSHLLVRLIQSVNISRTLSFDRYVANCSARSLNVAQALKITSGLSKGQIWDGVFYGPGTKEIIIAHDTLFPLQDAWENWKSMHPVTVLLHNQSNTQLNVPDGRVNAPDKGVAVIAINVPMLMAMYYRFNQEQDAVELGGGERRTLYQFIHSYALTGMVRSHLDGVIFNRLFNKVSGVPNTDAIRKHSFFTNNYDSALDTGADMQIEYLRNLKKRFTGVMAATHLPVAGSLLEYSHLPSIPTTLQAFWAVVVSRIKIVAFLCMVQKDYEAINAKELETIRWMMNLNQTKQVIRNNLGMEAYYEVAPWLDKVGIE</sequence>
<organism evidence="1 2">
    <name type="scientific">Ralstonia phage RP31</name>
    <dbReference type="NCBI Taxonomy" id="1923890"/>
    <lineage>
        <taxon>Viruses</taxon>
        <taxon>Duplodnaviria</taxon>
        <taxon>Heunggongvirae</taxon>
        <taxon>Uroviricota</taxon>
        <taxon>Caudoviricetes</taxon>
        <taxon>Chimalliviridae</taxon>
        <taxon>Ripduovirus</taxon>
        <taxon>Ripduovirus RP12</taxon>
    </lineage>
</organism>
<dbReference type="EMBL" id="AP017925">
    <property type="protein sequence ID" value="BAW19550.1"/>
    <property type="molecule type" value="Genomic_DNA"/>
</dbReference>
<evidence type="ECO:0000313" key="1">
    <source>
        <dbReference type="EMBL" id="BAW19550.1"/>
    </source>
</evidence>
<accession>A0A1L7N248</accession>
<dbReference type="Proteomes" id="UP000222950">
    <property type="component" value="Segment"/>
</dbReference>
<proteinExistence type="predicted"/>